<dbReference type="AlphaFoldDB" id="A0A6M3ILR3"/>
<gene>
    <name evidence="1" type="ORF">MM415B01466_0002</name>
</gene>
<accession>A0A6M3ILR3</accession>
<evidence type="ECO:0000313" key="1">
    <source>
        <dbReference type="EMBL" id="QJA58343.1"/>
    </source>
</evidence>
<dbReference type="EMBL" id="MT141319">
    <property type="protein sequence ID" value="QJA58343.1"/>
    <property type="molecule type" value="Genomic_DNA"/>
</dbReference>
<sequence>MYRLAYCEGKVHSVIREDGSCIPLVEGNTDFQDFLKWNSEQEVPLDLNSTIKVVPPEPKTTETFTLPVVAPDFIVSSPKPKDSPLEAHAEAIAESLKANKSIALIVLDLVVYINELEIRLKKKGI</sequence>
<reference evidence="1" key="1">
    <citation type="submission" date="2020-03" db="EMBL/GenBank/DDBJ databases">
        <title>The deep terrestrial virosphere.</title>
        <authorList>
            <person name="Holmfeldt K."/>
            <person name="Nilsson E."/>
            <person name="Simone D."/>
            <person name="Lopez-Fernandez M."/>
            <person name="Wu X."/>
            <person name="de Brujin I."/>
            <person name="Lundin D."/>
            <person name="Andersson A."/>
            <person name="Bertilsson S."/>
            <person name="Dopson M."/>
        </authorList>
    </citation>
    <scope>NUCLEOTIDE SEQUENCE</scope>
    <source>
        <strain evidence="1">MM415B01466</strain>
    </source>
</reference>
<organism evidence="1">
    <name type="scientific">viral metagenome</name>
    <dbReference type="NCBI Taxonomy" id="1070528"/>
    <lineage>
        <taxon>unclassified sequences</taxon>
        <taxon>metagenomes</taxon>
        <taxon>organismal metagenomes</taxon>
    </lineage>
</organism>
<proteinExistence type="predicted"/>
<protein>
    <submittedName>
        <fullName evidence="1">Uncharacterized protein</fullName>
    </submittedName>
</protein>
<name>A0A6M3ILR3_9ZZZZ</name>